<dbReference type="EMBL" id="SRSC01000001">
    <property type="protein sequence ID" value="TGU74419.1"/>
    <property type="molecule type" value="Genomic_DNA"/>
</dbReference>
<comment type="caution">
    <text evidence="4">The sequence shown here is derived from an EMBL/GenBank/DDBJ whole genome shotgun (WGS) entry which is preliminary data.</text>
</comment>
<dbReference type="InterPro" id="IPR001920">
    <property type="entry name" value="Asp/Glu_race"/>
</dbReference>
<accession>A0A4S1CL38</accession>
<dbReference type="Pfam" id="PF01177">
    <property type="entry name" value="Asp_Glu_race"/>
    <property type="match status" value="1"/>
</dbReference>
<dbReference type="NCBIfam" id="TIGR00035">
    <property type="entry name" value="asp_race"/>
    <property type="match status" value="1"/>
</dbReference>
<feature type="signal peptide" evidence="3">
    <location>
        <begin position="1"/>
        <end position="27"/>
    </location>
</feature>
<evidence type="ECO:0000256" key="2">
    <source>
        <dbReference type="ARBA" id="ARBA00023235"/>
    </source>
</evidence>
<reference evidence="4 5" key="1">
    <citation type="submission" date="2019-04" db="EMBL/GenBank/DDBJ databases">
        <title>Geobacter oryzae sp. nov., ferric-reducing bacteria isolated from paddy soil.</title>
        <authorList>
            <person name="Xu Z."/>
            <person name="Masuda Y."/>
            <person name="Itoh H."/>
            <person name="Senoo K."/>
        </authorList>
    </citation>
    <scope>NUCLEOTIDE SEQUENCE [LARGE SCALE GENOMIC DNA]</scope>
    <source>
        <strain evidence="4 5">Red111</strain>
    </source>
</reference>
<organism evidence="4 5">
    <name type="scientific">Geomonas terrae</name>
    <dbReference type="NCBI Taxonomy" id="2562681"/>
    <lineage>
        <taxon>Bacteria</taxon>
        <taxon>Pseudomonadati</taxon>
        <taxon>Thermodesulfobacteriota</taxon>
        <taxon>Desulfuromonadia</taxon>
        <taxon>Geobacterales</taxon>
        <taxon>Geobacteraceae</taxon>
        <taxon>Geomonas</taxon>
    </lineage>
</organism>
<sequence>MKITLTRCCSFLVLLMMIVSGFSAAYAQDVQKNGSEKQNTPAAIASEKRPIKTIGIIGGVSWASSIEYYRIMNEQVRDRLGGVSSAQLLMYSIEFGEFSKQEKLADKGDWTLMTKTIVDAAQRLKRGGADFIVIASNTLNSLAGTVEQQVGLPVLHIADATGKAVAKKGVRTVALLGTTYTMEQPFYRDRLTKYGIKVVIPSKKERDYINTVIFDELCANKVQRESREGFKKIIDRLRKEEGAEGVVLGCTEIPLLIKQEDVSIPVFDTTQIHSEAAVEYSLNGE</sequence>
<dbReference type="GO" id="GO:0047661">
    <property type="term" value="F:amino-acid racemase activity"/>
    <property type="evidence" value="ECO:0007669"/>
    <property type="project" value="InterPro"/>
</dbReference>
<dbReference type="Proteomes" id="UP000306416">
    <property type="component" value="Unassembled WGS sequence"/>
</dbReference>
<keyword evidence="2" id="KW-0413">Isomerase</keyword>
<keyword evidence="5" id="KW-1185">Reference proteome</keyword>
<name>A0A4S1CL38_9BACT</name>
<keyword evidence="3" id="KW-0732">Signal</keyword>
<dbReference type="PANTHER" id="PTHR21198:SF7">
    <property type="entry name" value="ASPARTATE-GLUTAMATE RACEMASE FAMILY"/>
    <property type="match status" value="1"/>
</dbReference>
<dbReference type="SUPFAM" id="SSF53681">
    <property type="entry name" value="Aspartate/glutamate racemase"/>
    <property type="match status" value="2"/>
</dbReference>
<gene>
    <name evidence="4" type="ORF">E4633_02845</name>
</gene>
<dbReference type="PROSITE" id="PS00924">
    <property type="entry name" value="ASP_GLU_RACEMASE_2"/>
    <property type="match status" value="1"/>
</dbReference>
<feature type="chain" id="PRO_5020183607" evidence="3">
    <location>
        <begin position="28"/>
        <end position="285"/>
    </location>
</feature>
<comment type="similarity">
    <text evidence="1">Belongs to the aspartate/glutamate racemases family.</text>
</comment>
<evidence type="ECO:0000313" key="5">
    <source>
        <dbReference type="Proteomes" id="UP000306416"/>
    </source>
</evidence>
<dbReference type="InterPro" id="IPR033134">
    <property type="entry name" value="Asp/Glu_racemase_AS_2"/>
</dbReference>
<dbReference type="Gene3D" id="3.40.50.1860">
    <property type="match status" value="2"/>
</dbReference>
<evidence type="ECO:0000313" key="4">
    <source>
        <dbReference type="EMBL" id="TGU74419.1"/>
    </source>
</evidence>
<proteinExistence type="inferred from homology"/>
<evidence type="ECO:0000256" key="1">
    <source>
        <dbReference type="ARBA" id="ARBA00007847"/>
    </source>
</evidence>
<dbReference type="AlphaFoldDB" id="A0A4S1CL38"/>
<dbReference type="PANTHER" id="PTHR21198">
    <property type="entry name" value="GLUTAMATE RACEMASE"/>
    <property type="match status" value="1"/>
</dbReference>
<dbReference type="InterPro" id="IPR015942">
    <property type="entry name" value="Asp/Glu/hydantoin_racemase"/>
</dbReference>
<dbReference type="RefSeq" id="WP_135868749.1">
    <property type="nucleotide sequence ID" value="NZ_SRSC01000001.1"/>
</dbReference>
<protein>
    <submittedName>
        <fullName evidence="4">Aspartate/glutamate racemase family protein</fullName>
    </submittedName>
</protein>
<evidence type="ECO:0000256" key="3">
    <source>
        <dbReference type="SAM" id="SignalP"/>
    </source>
</evidence>
<dbReference type="InterPro" id="IPR004380">
    <property type="entry name" value="Asp_race"/>
</dbReference>